<name>A0ABD5CDX7_9BURK</name>
<dbReference type="RefSeq" id="WP_310031194.1">
    <property type="nucleotide sequence ID" value="NZ_ATXV01000003.1"/>
</dbReference>
<organism evidence="2 3">
    <name type="scientific">Paraburkholderia graminis</name>
    <dbReference type="NCBI Taxonomy" id="60548"/>
    <lineage>
        <taxon>Bacteria</taxon>
        <taxon>Pseudomonadati</taxon>
        <taxon>Pseudomonadota</taxon>
        <taxon>Betaproteobacteria</taxon>
        <taxon>Burkholderiales</taxon>
        <taxon>Burkholderiaceae</taxon>
        <taxon>Paraburkholderia</taxon>
    </lineage>
</organism>
<accession>A0ABD5CDX7</accession>
<feature type="region of interest" description="Disordered" evidence="1">
    <location>
        <begin position="25"/>
        <end position="89"/>
    </location>
</feature>
<dbReference type="EMBL" id="JAVIZN010000002">
    <property type="protein sequence ID" value="MDR6203440.1"/>
    <property type="molecule type" value="Genomic_DNA"/>
</dbReference>
<dbReference type="AlphaFoldDB" id="A0ABD5CDX7"/>
<evidence type="ECO:0000313" key="2">
    <source>
        <dbReference type="EMBL" id="MDR6203440.1"/>
    </source>
</evidence>
<comment type="caution">
    <text evidence="2">The sequence shown here is derived from an EMBL/GenBank/DDBJ whole genome shotgun (WGS) entry which is preliminary data.</text>
</comment>
<protein>
    <submittedName>
        <fullName evidence="2">Uncharacterized protein</fullName>
    </submittedName>
</protein>
<evidence type="ECO:0000256" key="1">
    <source>
        <dbReference type="SAM" id="MobiDB-lite"/>
    </source>
</evidence>
<feature type="compositionally biased region" description="Basic and acidic residues" evidence="1">
    <location>
        <begin position="50"/>
        <end position="66"/>
    </location>
</feature>
<gene>
    <name evidence="2" type="ORF">QF025_002160</name>
</gene>
<proteinExistence type="predicted"/>
<reference evidence="2 3" key="1">
    <citation type="submission" date="2023-08" db="EMBL/GenBank/DDBJ databases">
        <title>Genome sequencing of plant associated microbes to promote plant fitness in Sorghum bicolor and Oryza sativa.</title>
        <authorList>
            <person name="Coleman-Derr D."/>
        </authorList>
    </citation>
    <scope>NUCLEOTIDE SEQUENCE [LARGE SCALE GENOMIC DNA]</scope>
    <source>
        <strain evidence="2 3">SLBN-33</strain>
    </source>
</reference>
<evidence type="ECO:0000313" key="3">
    <source>
        <dbReference type="Proteomes" id="UP001245184"/>
    </source>
</evidence>
<sequence length="89" mass="9757">MASAAPIMHADTAQDAINVLLETHAKRSTRRDPATREANGQRAANSGKCGKRETGREPWRLNKKEIGNVIGNVREGQRNMPEILSPPRG</sequence>
<dbReference type="Proteomes" id="UP001245184">
    <property type="component" value="Unassembled WGS sequence"/>
</dbReference>